<keyword evidence="3" id="KW-0067">ATP-binding</keyword>
<gene>
    <name evidence="5" type="ORF">THAPSDRAFT_24693</name>
</gene>
<keyword evidence="2" id="KW-0547">Nucleotide-binding</keyword>
<dbReference type="Gene3D" id="3.30.230.10">
    <property type="match status" value="1"/>
</dbReference>
<feature type="domain" description="Galactokinase N-terminal" evidence="4">
    <location>
        <begin position="104"/>
        <end position="128"/>
    </location>
</feature>
<dbReference type="InParanoid" id="B8CBM1"/>
<dbReference type="OMA" id="YLACFEN"/>
<dbReference type="Proteomes" id="UP000001449">
    <property type="component" value="Chromosome 13"/>
</dbReference>
<dbReference type="STRING" id="35128.B8CBM1"/>
<dbReference type="eggNOG" id="ENOG502S5NM">
    <property type="taxonomic scope" value="Eukaryota"/>
</dbReference>
<dbReference type="GO" id="GO:0009507">
    <property type="term" value="C:chloroplast"/>
    <property type="evidence" value="ECO:0007669"/>
    <property type="project" value="UniProtKB-SubCell"/>
</dbReference>
<organism evidence="5 6">
    <name type="scientific">Thalassiosira pseudonana</name>
    <name type="common">Marine diatom</name>
    <name type="synonym">Cyclotella nana</name>
    <dbReference type="NCBI Taxonomy" id="35128"/>
    <lineage>
        <taxon>Eukaryota</taxon>
        <taxon>Sar</taxon>
        <taxon>Stramenopiles</taxon>
        <taxon>Ochrophyta</taxon>
        <taxon>Bacillariophyta</taxon>
        <taxon>Coscinodiscophyceae</taxon>
        <taxon>Thalassiosirophycidae</taxon>
        <taxon>Thalassiosirales</taxon>
        <taxon>Thalassiosiraceae</taxon>
        <taxon>Thalassiosira</taxon>
    </lineage>
</organism>
<evidence type="ECO:0000313" key="6">
    <source>
        <dbReference type="Proteomes" id="UP000001449"/>
    </source>
</evidence>
<accession>B8CBM1</accession>
<dbReference type="HOGENOM" id="CLU_481946_0_0_1"/>
<dbReference type="InterPro" id="IPR020568">
    <property type="entry name" value="Ribosomal_Su5_D2-typ_SF"/>
</dbReference>
<dbReference type="PANTHER" id="PTHR10457:SF7">
    <property type="entry name" value="GALACTOKINASE-RELATED"/>
    <property type="match status" value="1"/>
</dbReference>
<dbReference type="GO" id="GO:0005829">
    <property type="term" value="C:cytosol"/>
    <property type="evidence" value="ECO:0000318"/>
    <property type="project" value="GO_Central"/>
</dbReference>
<evidence type="ECO:0000259" key="4">
    <source>
        <dbReference type="Pfam" id="PF10509"/>
    </source>
</evidence>
<evidence type="ECO:0000256" key="3">
    <source>
        <dbReference type="ARBA" id="ARBA00022840"/>
    </source>
</evidence>
<sequence>MMAMFTLSEIISNDVSSNHGATTHSREVSFDERLRYKLNCKRSSDGCADDFSTGTFGHVRSLFRDAATVLQLELDHCNVTKTCSQPLASSVSDVSSPKVLAHWVPGRIEMMGKHTDYAGGNSLVCATAGRGMAMVSTMISDGKTNRYDGTKVTIVSVLPTGMRSDCTTSASFTVNGRSVAHHTIHIAASGEHESEKANKKCSDSKKVNWTIYPTAVIHRLHQNFGLYPHFNENTPSNTSSSHIFIAIASNLPPASGLSTSSAIVTGLFLVLDSHLGMRSTHAYRNAIGECTDSDEEGDEEAMCNLATYLGNVENGRDYVKPNKNNCPTEAIVLKGTVQGGVGTFGGSEDHAAILMGRKGELRLLSFCPTRPASFDFARNNDNVYTQQSRVELPSDVTFVIAYSGAKAEKAGGSDGDTYASIGYNNAADLAREALHAYLVAGESYGFNYKGDCQTFADAVRWERRRLGFSATLNTKNSNDAVKACISERIRRGSTQRMGGDDFLVQRFEQFYDESEYLVPWAAHALSNCTYDLLGEIVEASHRGAVNVLRNQIEETAWLPLWARDSS</sequence>
<dbReference type="PANTHER" id="PTHR10457">
    <property type="entry name" value="MEVALONATE KINASE/GALACTOKINASE"/>
    <property type="match status" value="1"/>
</dbReference>
<keyword evidence="6" id="KW-1185">Reference proteome</keyword>
<dbReference type="GeneID" id="7447850"/>
<dbReference type="InterPro" id="IPR019539">
    <property type="entry name" value="GalKase_N"/>
</dbReference>
<dbReference type="GO" id="GO:0005524">
    <property type="term" value="F:ATP binding"/>
    <property type="evidence" value="ECO:0007669"/>
    <property type="project" value="UniProtKB-KW"/>
</dbReference>
<dbReference type="InterPro" id="IPR014721">
    <property type="entry name" value="Ribsml_uS5_D2-typ_fold_subgr"/>
</dbReference>
<evidence type="ECO:0000256" key="2">
    <source>
        <dbReference type="ARBA" id="ARBA00022741"/>
    </source>
</evidence>
<comment type="subcellular location">
    <subcellularLocation>
        <location evidence="1">Plastid</location>
        <location evidence="1">Chloroplast</location>
    </subcellularLocation>
</comment>
<dbReference type="KEGG" id="tps:THAPSDRAFT_24693"/>
<proteinExistence type="predicted"/>
<dbReference type="RefSeq" id="XP_002293418.1">
    <property type="nucleotide sequence ID" value="XM_002293382.1"/>
</dbReference>
<protein>
    <recommendedName>
        <fullName evidence="4">Galactokinase N-terminal domain-containing protein</fullName>
    </recommendedName>
</protein>
<dbReference type="Pfam" id="PF10509">
    <property type="entry name" value="GalKase_gal_bdg"/>
    <property type="match status" value="1"/>
</dbReference>
<reference evidence="5 6" key="1">
    <citation type="journal article" date="2004" name="Science">
        <title>The genome of the diatom Thalassiosira pseudonana: ecology, evolution, and metabolism.</title>
        <authorList>
            <person name="Armbrust E.V."/>
            <person name="Berges J.A."/>
            <person name="Bowler C."/>
            <person name="Green B.R."/>
            <person name="Martinez D."/>
            <person name="Putnam N.H."/>
            <person name="Zhou S."/>
            <person name="Allen A.E."/>
            <person name="Apt K.E."/>
            <person name="Bechner M."/>
            <person name="Brzezinski M.A."/>
            <person name="Chaal B.K."/>
            <person name="Chiovitti A."/>
            <person name="Davis A.K."/>
            <person name="Demarest M.S."/>
            <person name="Detter J.C."/>
            <person name="Glavina T."/>
            <person name="Goodstein D."/>
            <person name="Hadi M.Z."/>
            <person name="Hellsten U."/>
            <person name="Hildebrand M."/>
            <person name="Jenkins B.D."/>
            <person name="Jurka J."/>
            <person name="Kapitonov V.V."/>
            <person name="Kroger N."/>
            <person name="Lau W.W."/>
            <person name="Lane T.W."/>
            <person name="Larimer F.W."/>
            <person name="Lippmeier J.C."/>
            <person name="Lucas S."/>
            <person name="Medina M."/>
            <person name="Montsant A."/>
            <person name="Obornik M."/>
            <person name="Parker M.S."/>
            <person name="Palenik B."/>
            <person name="Pazour G.J."/>
            <person name="Richardson P.M."/>
            <person name="Rynearson T.A."/>
            <person name="Saito M.A."/>
            <person name="Schwartz D.C."/>
            <person name="Thamatrakoln K."/>
            <person name="Valentin K."/>
            <person name="Vardi A."/>
            <person name="Wilkerson F.P."/>
            <person name="Rokhsar D.S."/>
        </authorList>
    </citation>
    <scope>NUCLEOTIDE SEQUENCE [LARGE SCALE GENOMIC DNA]</scope>
    <source>
        <strain evidence="5 6">CCMP1335</strain>
    </source>
</reference>
<dbReference type="GO" id="GO:0006012">
    <property type="term" value="P:galactose metabolic process"/>
    <property type="evidence" value="ECO:0000318"/>
    <property type="project" value="GO_Central"/>
</dbReference>
<dbReference type="AlphaFoldDB" id="B8CBM1"/>
<evidence type="ECO:0000313" key="5">
    <source>
        <dbReference type="EMBL" id="EED89154.1"/>
    </source>
</evidence>
<name>B8CBM1_THAPS</name>
<evidence type="ECO:0000256" key="1">
    <source>
        <dbReference type="ARBA" id="ARBA00004229"/>
    </source>
</evidence>
<reference evidence="5 6" key="2">
    <citation type="journal article" date="2008" name="Nature">
        <title>The Phaeodactylum genome reveals the evolutionary history of diatom genomes.</title>
        <authorList>
            <person name="Bowler C."/>
            <person name="Allen A.E."/>
            <person name="Badger J.H."/>
            <person name="Grimwood J."/>
            <person name="Jabbari K."/>
            <person name="Kuo A."/>
            <person name="Maheswari U."/>
            <person name="Martens C."/>
            <person name="Maumus F."/>
            <person name="Otillar R.P."/>
            <person name="Rayko E."/>
            <person name="Salamov A."/>
            <person name="Vandepoele K."/>
            <person name="Beszteri B."/>
            <person name="Gruber A."/>
            <person name="Heijde M."/>
            <person name="Katinka M."/>
            <person name="Mock T."/>
            <person name="Valentin K."/>
            <person name="Verret F."/>
            <person name="Berges J.A."/>
            <person name="Brownlee C."/>
            <person name="Cadoret J.P."/>
            <person name="Chiovitti A."/>
            <person name="Choi C.J."/>
            <person name="Coesel S."/>
            <person name="De Martino A."/>
            <person name="Detter J.C."/>
            <person name="Durkin C."/>
            <person name="Falciatore A."/>
            <person name="Fournet J."/>
            <person name="Haruta M."/>
            <person name="Huysman M.J."/>
            <person name="Jenkins B.D."/>
            <person name="Jiroutova K."/>
            <person name="Jorgensen R.E."/>
            <person name="Joubert Y."/>
            <person name="Kaplan A."/>
            <person name="Kroger N."/>
            <person name="Kroth P.G."/>
            <person name="La Roche J."/>
            <person name="Lindquist E."/>
            <person name="Lommer M."/>
            <person name="Martin-Jezequel V."/>
            <person name="Lopez P.J."/>
            <person name="Lucas S."/>
            <person name="Mangogna M."/>
            <person name="McGinnis K."/>
            <person name="Medlin L.K."/>
            <person name="Montsant A."/>
            <person name="Oudot-Le Secq M.P."/>
            <person name="Napoli C."/>
            <person name="Obornik M."/>
            <person name="Parker M.S."/>
            <person name="Petit J.L."/>
            <person name="Porcel B.M."/>
            <person name="Poulsen N."/>
            <person name="Robison M."/>
            <person name="Rychlewski L."/>
            <person name="Rynearson T.A."/>
            <person name="Schmutz J."/>
            <person name="Shapiro H."/>
            <person name="Siaut M."/>
            <person name="Stanley M."/>
            <person name="Sussman M.R."/>
            <person name="Taylor A.R."/>
            <person name="Vardi A."/>
            <person name="von Dassow P."/>
            <person name="Vyverman W."/>
            <person name="Willis A."/>
            <person name="Wyrwicz L.S."/>
            <person name="Rokhsar D.S."/>
            <person name="Weissenbach J."/>
            <person name="Armbrust E.V."/>
            <person name="Green B.R."/>
            <person name="Van de Peer Y."/>
            <person name="Grigoriev I.V."/>
        </authorList>
    </citation>
    <scope>NUCLEOTIDE SEQUENCE [LARGE SCALE GENOMIC DNA]</scope>
    <source>
        <strain evidence="5 6">CCMP1335</strain>
    </source>
</reference>
<dbReference type="SUPFAM" id="SSF54211">
    <property type="entry name" value="Ribosomal protein S5 domain 2-like"/>
    <property type="match status" value="1"/>
</dbReference>
<dbReference type="PaxDb" id="35128-Thaps24693"/>
<dbReference type="EMBL" id="CM000648">
    <property type="protein sequence ID" value="EED89154.1"/>
    <property type="molecule type" value="Genomic_DNA"/>
</dbReference>
<dbReference type="GO" id="GO:0004335">
    <property type="term" value="F:galactokinase activity"/>
    <property type="evidence" value="ECO:0000318"/>
    <property type="project" value="GO_Central"/>
</dbReference>